<keyword evidence="2" id="KW-1185">Reference proteome</keyword>
<evidence type="ECO:0008006" key="3">
    <source>
        <dbReference type="Google" id="ProtNLM"/>
    </source>
</evidence>
<gene>
    <name evidence="1" type="ORF">HNQ82_001188</name>
</gene>
<dbReference type="AlphaFoldDB" id="A0A7X0DAR7"/>
<evidence type="ECO:0000313" key="1">
    <source>
        <dbReference type="EMBL" id="MBB6176374.1"/>
    </source>
</evidence>
<protein>
    <recommendedName>
        <fullName evidence="3">DUF2577 domain-containing protein</fullName>
    </recommendedName>
</protein>
<dbReference type="Pfam" id="PF10844">
    <property type="entry name" value="DUF2577"/>
    <property type="match status" value="1"/>
</dbReference>
<name>A0A7X0DAR7_9BACL</name>
<proteinExistence type="predicted"/>
<reference evidence="1 2" key="1">
    <citation type="submission" date="2020-08" db="EMBL/GenBank/DDBJ databases">
        <title>Genomic Encyclopedia of Type Strains, Phase IV (KMG-IV): sequencing the most valuable type-strain genomes for metagenomic binning, comparative biology and taxonomic classification.</title>
        <authorList>
            <person name="Goeker M."/>
        </authorList>
    </citation>
    <scope>NUCLEOTIDE SEQUENCE [LARGE SCALE GENOMIC DNA]</scope>
    <source>
        <strain evidence="1 2">DSM 23211</strain>
    </source>
</reference>
<evidence type="ECO:0000313" key="2">
    <source>
        <dbReference type="Proteomes" id="UP000523528"/>
    </source>
</evidence>
<accession>A0A7X0DAR7</accession>
<dbReference type="RefSeq" id="WP_183247963.1">
    <property type="nucleotide sequence ID" value="NZ_JACHES010000004.1"/>
</dbReference>
<organism evidence="1 2">
    <name type="scientific">Anoxybacillus tengchongensis</name>
    <dbReference type="NCBI Taxonomy" id="576944"/>
    <lineage>
        <taxon>Bacteria</taxon>
        <taxon>Bacillati</taxon>
        <taxon>Bacillota</taxon>
        <taxon>Bacilli</taxon>
        <taxon>Bacillales</taxon>
        <taxon>Anoxybacillaceae</taxon>
        <taxon>Anoxybacillus</taxon>
    </lineage>
</organism>
<comment type="caution">
    <text evidence="1">The sequence shown here is derived from an EMBL/GenBank/DDBJ whole genome shotgun (WGS) entry which is preliminary data.</text>
</comment>
<dbReference type="InterPro" id="IPR022555">
    <property type="entry name" value="DUF2577"/>
</dbReference>
<dbReference type="Proteomes" id="UP000523528">
    <property type="component" value="Unassembled WGS sequence"/>
</dbReference>
<dbReference type="EMBL" id="JACHES010000004">
    <property type="protein sequence ID" value="MBB6176374.1"/>
    <property type="molecule type" value="Genomic_DNA"/>
</dbReference>
<sequence length="111" mass="12267">MNLIDLIKSVAVKAVEATNPVHVLFGTVVSEKPLEVQIHQKLKLTEEFLIITERVTRYEVNLEHNHGGGTKALSGMLTDTPIRTGLKKGDKVVLLRVQGGQQFVVLDKVVK</sequence>